<dbReference type="RefSeq" id="WP_106365990.1">
    <property type="nucleotide sequence ID" value="NZ_PVTJ01000009.1"/>
</dbReference>
<comment type="caution">
    <text evidence="2">The sequence shown here is derived from an EMBL/GenBank/DDBJ whole genome shotgun (WGS) entry which is preliminary data.</text>
</comment>
<keyword evidence="3" id="KW-1185">Reference proteome</keyword>
<evidence type="ECO:0000313" key="3">
    <source>
        <dbReference type="Proteomes" id="UP000238176"/>
    </source>
</evidence>
<dbReference type="AlphaFoldDB" id="A0A2T0UF68"/>
<gene>
    <name evidence="2" type="ORF">B0I28_109222</name>
</gene>
<proteinExistence type="predicted"/>
<protein>
    <submittedName>
        <fullName evidence="2">Uncharacterized protein</fullName>
    </submittedName>
</protein>
<dbReference type="EMBL" id="PVTJ01000009">
    <property type="protein sequence ID" value="PRY56573.1"/>
    <property type="molecule type" value="Genomic_DNA"/>
</dbReference>
<reference evidence="2 3" key="1">
    <citation type="submission" date="2018-03" db="EMBL/GenBank/DDBJ databases">
        <title>Genomic Encyclopedia of Type Strains, Phase III (KMG-III): the genomes of soil and plant-associated and newly described type strains.</title>
        <authorList>
            <person name="Whitman W."/>
        </authorList>
    </citation>
    <scope>NUCLEOTIDE SEQUENCE [LARGE SCALE GENOMIC DNA]</scope>
    <source>
        <strain evidence="2 3">CGMCC 4.7067</strain>
    </source>
</reference>
<dbReference type="Proteomes" id="UP000238176">
    <property type="component" value="Unassembled WGS sequence"/>
</dbReference>
<evidence type="ECO:0000256" key="1">
    <source>
        <dbReference type="SAM" id="MobiDB-lite"/>
    </source>
</evidence>
<sequence>MRGDGGDRGGVLVVGSGREEGPDGGDAVVDLAVEDFEAPGGGLGEDAPVQRRQVEVGLGLLFDHEELDGRGGGERQAVVAHPGVERGPEPRAPVQLIGFGEEHGDGSRAAGVGGAVQMGAARGGVRGVPREVERGPQPAVAVGALAGKVGADLRVGELHGLLGGAPPAGHHP</sequence>
<organism evidence="2 3">
    <name type="scientific">Glycomyces artemisiae</name>
    <dbReference type="NCBI Taxonomy" id="1076443"/>
    <lineage>
        <taxon>Bacteria</taxon>
        <taxon>Bacillati</taxon>
        <taxon>Actinomycetota</taxon>
        <taxon>Actinomycetes</taxon>
        <taxon>Glycomycetales</taxon>
        <taxon>Glycomycetaceae</taxon>
        <taxon>Glycomyces</taxon>
    </lineage>
</organism>
<evidence type="ECO:0000313" key="2">
    <source>
        <dbReference type="EMBL" id="PRY56573.1"/>
    </source>
</evidence>
<accession>A0A2T0UF68</accession>
<feature type="region of interest" description="Disordered" evidence="1">
    <location>
        <begin position="1"/>
        <end position="25"/>
    </location>
</feature>
<name>A0A2T0UF68_9ACTN</name>